<keyword evidence="6" id="KW-0675">Receptor</keyword>
<feature type="chain" id="PRO_5029618946" evidence="4">
    <location>
        <begin position="23"/>
        <end position="805"/>
    </location>
</feature>
<keyword evidence="2" id="KW-0472">Membrane</keyword>
<evidence type="ECO:0000256" key="3">
    <source>
        <dbReference type="ARBA" id="ARBA00023237"/>
    </source>
</evidence>
<organism evidence="6 7">
    <name type="scientific">Adhaeribacter radiodurans</name>
    <dbReference type="NCBI Taxonomy" id="2745197"/>
    <lineage>
        <taxon>Bacteria</taxon>
        <taxon>Pseudomonadati</taxon>
        <taxon>Bacteroidota</taxon>
        <taxon>Cytophagia</taxon>
        <taxon>Cytophagales</taxon>
        <taxon>Hymenobacteraceae</taxon>
        <taxon>Adhaeribacter</taxon>
    </lineage>
</organism>
<reference evidence="6 7" key="2">
    <citation type="submission" date="2020-08" db="EMBL/GenBank/DDBJ databases">
        <title>Adhaeribacter dokdonensis sp. nov., isolated from the rhizosphere of Elymus tsukushiensis, a plant native to the Dokdo Islands, Republic of Korea.</title>
        <authorList>
            <person name="Ghim S.Y."/>
        </authorList>
    </citation>
    <scope>NUCLEOTIDE SEQUENCE [LARGE SCALE GENOMIC DNA]</scope>
    <source>
        <strain evidence="6 7">KUDC8001</strain>
    </source>
</reference>
<dbReference type="Pfam" id="PF14905">
    <property type="entry name" value="OMP_b-brl_3"/>
    <property type="match status" value="1"/>
</dbReference>
<gene>
    <name evidence="6" type="ORF">HUW48_09070</name>
</gene>
<dbReference type="KEGG" id="add:HUW48_09070"/>
<keyword evidence="7" id="KW-1185">Reference proteome</keyword>
<keyword evidence="4" id="KW-0732">Signal</keyword>
<dbReference type="EMBL" id="CP055153">
    <property type="protein sequence ID" value="QMU28181.1"/>
    <property type="molecule type" value="Genomic_DNA"/>
</dbReference>
<dbReference type="PANTHER" id="PTHR40980">
    <property type="entry name" value="PLUG DOMAIN-CONTAINING PROTEIN"/>
    <property type="match status" value="1"/>
</dbReference>
<dbReference type="InterPro" id="IPR008969">
    <property type="entry name" value="CarboxyPept-like_regulatory"/>
</dbReference>
<evidence type="ECO:0000259" key="5">
    <source>
        <dbReference type="Pfam" id="PF14905"/>
    </source>
</evidence>
<proteinExistence type="predicted"/>
<dbReference type="SUPFAM" id="SSF49464">
    <property type="entry name" value="Carboxypeptidase regulatory domain-like"/>
    <property type="match status" value="1"/>
</dbReference>
<feature type="signal peptide" evidence="4">
    <location>
        <begin position="1"/>
        <end position="22"/>
    </location>
</feature>
<feature type="domain" description="Outer membrane protein beta-barrel" evidence="5">
    <location>
        <begin position="381"/>
        <end position="780"/>
    </location>
</feature>
<evidence type="ECO:0000256" key="2">
    <source>
        <dbReference type="ARBA" id="ARBA00023136"/>
    </source>
</evidence>
<dbReference type="InterPro" id="IPR041700">
    <property type="entry name" value="OMP_b-brl_3"/>
</dbReference>
<evidence type="ECO:0000256" key="1">
    <source>
        <dbReference type="ARBA" id="ARBA00004442"/>
    </source>
</evidence>
<dbReference type="Pfam" id="PF13620">
    <property type="entry name" value="CarboxypepD_reg"/>
    <property type="match status" value="1"/>
</dbReference>
<evidence type="ECO:0000313" key="6">
    <source>
        <dbReference type="EMBL" id="QMU28181.1"/>
    </source>
</evidence>
<dbReference type="Gene3D" id="2.40.170.20">
    <property type="entry name" value="TonB-dependent receptor, beta-barrel domain"/>
    <property type="match status" value="1"/>
</dbReference>
<evidence type="ECO:0000313" key="7">
    <source>
        <dbReference type="Proteomes" id="UP000514509"/>
    </source>
</evidence>
<keyword evidence="3" id="KW-0998">Cell outer membrane</keyword>
<evidence type="ECO:0000256" key="4">
    <source>
        <dbReference type="SAM" id="SignalP"/>
    </source>
</evidence>
<dbReference type="Gene3D" id="2.60.40.1120">
    <property type="entry name" value="Carboxypeptidase-like, regulatory domain"/>
    <property type="match status" value="1"/>
</dbReference>
<dbReference type="Proteomes" id="UP000514509">
    <property type="component" value="Chromosome"/>
</dbReference>
<protein>
    <submittedName>
        <fullName evidence="6">TonB-dependent receptor</fullName>
    </submittedName>
</protein>
<dbReference type="RefSeq" id="WP_182415369.1">
    <property type="nucleotide sequence ID" value="NZ_CP055153.1"/>
</dbReference>
<comment type="subcellular location">
    <subcellularLocation>
        <location evidence="1">Cell outer membrane</location>
    </subcellularLocation>
</comment>
<dbReference type="SUPFAM" id="SSF56935">
    <property type="entry name" value="Porins"/>
    <property type="match status" value="1"/>
</dbReference>
<reference evidence="6 7" key="1">
    <citation type="submission" date="2020-06" db="EMBL/GenBank/DDBJ databases">
        <authorList>
            <person name="Hwang Y.J."/>
        </authorList>
    </citation>
    <scope>NUCLEOTIDE SEQUENCE [LARGE SCALE GENOMIC DNA]</scope>
    <source>
        <strain evidence="6 7">KUDC8001</strain>
    </source>
</reference>
<dbReference type="GO" id="GO:0009279">
    <property type="term" value="C:cell outer membrane"/>
    <property type="evidence" value="ECO:0007669"/>
    <property type="project" value="UniProtKB-SubCell"/>
</dbReference>
<dbReference type="InterPro" id="IPR036942">
    <property type="entry name" value="Beta-barrel_TonB_sf"/>
</dbReference>
<accession>A0A7L7L5T5</accession>
<dbReference type="AlphaFoldDB" id="A0A7L7L5T5"/>
<name>A0A7L7L5T5_9BACT</name>
<dbReference type="PANTHER" id="PTHR40980:SF4">
    <property type="entry name" value="TONB-DEPENDENT RECEPTOR-LIKE BETA-BARREL DOMAIN-CONTAINING PROTEIN"/>
    <property type="match status" value="1"/>
</dbReference>
<sequence length="805" mass="90006">MKTLLLPLALIFLYFLSTPVLSQSIQGQVQDPDGKPLPYVSVLLLNSRDSSLVKGAISDAYGAYIIDQVRSGNYILSALFIGYKLAQGQPIILTGNQVQMKASVLVLVPDTRQLKEVTVSAKRPFIEQQIDRMVVNVANSIIASGSTALDVLEKAPGVMVDRQNNQLLLRGRPGVMVQIDGRQTYLDMADVVALLRSMSSDNIDQIELITNPSAKYDAAGNSGVINIRLKKNNNVGTNGSLSLAGGSGRYDREQGSLQLNHRSQKLNLFGNYSANQGGNYWHFISSRHQADGQQHNVINQEAYFRFRDWGQNTKAGVDYFLSKHTTIGLVWTGFWLNNRQRGPASAVFRRQEGGAVYWQTQTDKFEQTKAFNHIGNVNLQHTFGKQGGQVTIDFDLGHFDRTFNNTLSTETIVPVTDQPLNGLLSQMPTTISIRTAKADYSRTLSGDWKMETGVKSSFIQSKNDLTLSSGVVGHLQLDAALSNNFQYTEQIQAAYVNFSGKLKNKTEIQLGLRSEQTHSMGHSLNLNQKVTRNYLNFFPSLFITRPLSTNHSLTLSYSRRIDRPNYQSLNPGRGYVDPYAFGRGNPFLRPQYTQSLEVKHTYKNIFTSLGVSYINDFMFSTIQPVDSIRYEAYRENIGKSQAYNLTMSFPLTVMKGWTIQATLLGVFSQFQYVYLSTPLTVQQISARLNASNAIMLGNGFTAEITGWLNTPTTIAMARRPWLGSLDVGLQKSLGSSWKAKFSLQDVFHTNRFENRIQVPDFSTITGYSMDTRIAMLNLTYTFGNQQLKGSRQRLMGSEEETKRAN</sequence>